<evidence type="ECO:0000313" key="2">
    <source>
        <dbReference type="Proteomes" id="UP000011115"/>
    </source>
</evidence>
<dbReference type="InParanoid" id="M1DKX5"/>
<dbReference type="PaxDb" id="4113-PGSC0003DMT400090673"/>
<proteinExistence type="predicted"/>
<dbReference type="Gramene" id="PGSC0003DMT400090673">
    <property type="protein sequence ID" value="PGSC0003DMT400090673"/>
    <property type="gene ID" value="PGSC0003DMG400040244"/>
</dbReference>
<accession>M1DKX5</accession>
<keyword evidence="2" id="KW-1185">Reference proteome</keyword>
<dbReference type="Proteomes" id="UP000011115">
    <property type="component" value="Unassembled WGS sequence"/>
</dbReference>
<protein>
    <submittedName>
        <fullName evidence="1">Uncharacterized protein</fullName>
    </submittedName>
</protein>
<organism evidence="1 2">
    <name type="scientific">Solanum tuberosum</name>
    <name type="common">Potato</name>
    <dbReference type="NCBI Taxonomy" id="4113"/>
    <lineage>
        <taxon>Eukaryota</taxon>
        <taxon>Viridiplantae</taxon>
        <taxon>Streptophyta</taxon>
        <taxon>Embryophyta</taxon>
        <taxon>Tracheophyta</taxon>
        <taxon>Spermatophyta</taxon>
        <taxon>Magnoliopsida</taxon>
        <taxon>eudicotyledons</taxon>
        <taxon>Gunneridae</taxon>
        <taxon>Pentapetalae</taxon>
        <taxon>asterids</taxon>
        <taxon>lamiids</taxon>
        <taxon>Solanales</taxon>
        <taxon>Solanaceae</taxon>
        <taxon>Solanoideae</taxon>
        <taxon>Solaneae</taxon>
        <taxon>Solanum</taxon>
    </lineage>
</organism>
<dbReference type="AlphaFoldDB" id="M1DKX5"/>
<name>M1DKX5_SOLTU</name>
<sequence>MWELSRTPFLFLKVVFICSQNFSIGFTRRSKLNFSDLVGDTPSDPFNHLLVLDFHHLCSVTLGDRDRPCRSIRCITEPSIYFTKLVLSMDWPARTLGELKVHSATHQVALSGDVIGSLEGSQTQINDRLQLSRVLCDSYKGAEVEVLFRLEVPDGSSVILSRNDDLIRAGQEGNPGAQLKGVEEVL</sequence>
<evidence type="ECO:0000313" key="1">
    <source>
        <dbReference type="EnsemblPlants" id="PGSC0003DMT400090673"/>
    </source>
</evidence>
<reference evidence="2" key="1">
    <citation type="journal article" date="2011" name="Nature">
        <title>Genome sequence and analysis of the tuber crop potato.</title>
        <authorList>
            <consortium name="The Potato Genome Sequencing Consortium"/>
        </authorList>
    </citation>
    <scope>NUCLEOTIDE SEQUENCE [LARGE SCALE GENOMIC DNA]</scope>
    <source>
        <strain evidence="2">cv. DM1-3 516 R44</strain>
    </source>
</reference>
<dbReference type="HOGENOM" id="CLU_1456877_0_0_1"/>
<dbReference type="EnsemblPlants" id="PGSC0003DMT400090673">
    <property type="protein sequence ID" value="PGSC0003DMT400090673"/>
    <property type="gene ID" value="PGSC0003DMG400040244"/>
</dbReference>
<reference evidence="1" key="2">
    <citation type="submission" date="2015-06" db="UniProtKB">
        <authorList>
            <consortium name="EnsemblPlants"/>
        </authorList>
    </citation>
    <scope>IDENTIFICATION</scope>
    <source>
        <strain evidence="1">DM1-3 516 R44</strain>
    </source>
</reference>